<dbReference type="Proteomes" id="UP000198906">
    <property type="component" value="Unassembled WGS sequence"/>
</dbReference>
<organism evidence="1 3">
    <name type="scientific">Micromonospora inyonensis</name>
    <dbReference type="NCBI Taxonomy" id="47866"/>
    <lineage>
        <taxon>Bacteria</taxon>
        <taxon>Bacillati</taxon>
        <taxon>Actinomycetota</taxon>
        <taxon>Actinomycetes</taxon>
        <taxon>Micromonosporales</taxon>
        <taxon>Micromonosporaceae</taxon>
        <taxon>Micromonospora</taxon>
    </lineage>
</organism>
<dbReference type="RefSeq" id="WP_176737907.1">
    <property type="nucleotide sequence ID" value="NZ_FMHU01000001.1"/>
</dbReference>
<dbReference type="EMBL" id="FMHU01000002">
    <property type="protein sequence ID" value="SCL25493.1"/>
    <property type="molecule type" value="Genomic_DNA"/>
</dbReference>
<dbReference type="EMBL" id="FMHU01000001">
    <property type="protein sequence ID" value="SCL20442.1"/>
    <property type="molecule type" value="Genomic_DNA"/>
</dbReference>
<name>A0A1C6RTE0_9ACTN</name>
<reference evidence="1" key="1">
    <citation type="submission" date="2016-06" db="EMBL/GenBank/DDBJ databases">
        <authorList>
            <person name="Kjaerup R.B."/>
            <person name="Dalgaard T.S."/>
            <person name="Juul-Madsen H.R."/>
        </authorList>
    </citation>
    <scope>NUCLEOTIDE SEQUENCE [LARGE SCALE GENOMIC DNA]</scope>
    <source>
        <strain evidence="1">DSM 46123</strain>
    </source>
</reference>
<dbReference type="STRING" id="47866.GA0074694_3038"/>
<evidence type="ECO:0000313" key="3">
    <source>
        <dbReference type="Proteomes" id="UP000198906"/>
    </source>
</evidence>
<protein>
    <submittedName>
        <fullName evidence="1">Uncharacterized protein</fullName>
    </submittedName>
</protein>
<keyword evidence="3" id="KW-1185">Reference proteome</keyword>
<evidence type="ECO:0000313" key="1">
    <source>
        <dbReference type="EMBL" id="SCL20442.1"/>
    </source>
</evidence>
<proteinExistence type="predicted"/>
<dbReference type="AlphaFoldDB" id="A0A1C6RTE0"/>
<evidence type="ECO:0000313" key="2">
    <source>
        <dbReference type="EMBL" id="SCL25493.1"/>
    </source>
</evidence>
<sequence length="52" mass="5664">MGARIDRLVKRTVLICAVLAGLAFHHNHVTYPCGDQLGAGGMCVPISQEWTR</sequence>
<gene>
    <name evidence="1" type="ORF">GA0074694_3038</name>
    <name evidence="2" type="ORF">GA0074694_4235</name>
</gene>
<reference evidence="3" key="2">
    <citation type="submission" date="2016-06" db="EMBL/GenBank/DDBJ databases">
        <authorList>
            <person name="Varghese N."/>
        </authorList>
    </citation>
    <scope>NUCLEOTIDE SEQUENCE [LARGE SCALE GENOMIC DNA]</scope>
    <source>
        <strain evidence="3">DSM 46123</strain>
    </source>
</reference>
<accession>A0A1C6RTE0</accession>